<dbReference type="InterPro" id="IPR036736">
    <property type="entry name" value="ACP-like_sf"/>
</dbReference>
<dbReference type="EMBL" id="CP015163">
    <property type="protein sequence ID" value="AXB42809.1"/>
    <property type="molecule type" value="Genomic_DNA"/>
</dbReference>
<name>A0A344L435_9PSEU</name>
<sequence length="80" mass="8494">MSTTGLTADQVRADVAGLLGCDEAELTPDADLLDLGLDSIRIMGLIERWRAAGATGLEFADLAEQPRLRHWTAVLAGDDA</sequence>
<dbReference type="RefSeq" id="WP_113692069.1">
    <property type="nucleotide sequence ID" value="NZ_CP015163.1"/>
</dbReference>
<protein>
    <submittedName>
        <fullName evidence="2">Acyl carrier protein</fullName>
    </submittedName>
</protein>
<evidence type="ECO:0000259" key="1">
    <source>
        <dbReference type="PROSITE" id="PS50075"/>
    </source>
</evidence>
<evidence type="ECO:0000313" key="2">
    <source>
        <dbReference type="EMBL" id="AXB42809.1"/>
    </source>
</evidence>
<reference evidence="2 3" key="1">
    <citation type="submission" date="2016-04" db="EMBL/GenBank/DDBJ databases">
        <title>Complete genome sequence and analysis of deep-sea sediment isolate, Amycolatopsis sp. WP1.</title>
        <authorList>
            <person name="Wang H."/>
            <person name="Chen S."/>
            <person name="Wu Q."/>
        </authorList>
    </citation>
    <scope>NUCLEOTIDE SEQUENCE [LARGE SCALE GENOMIC DNA]</scope>
    <source>
        <strain evidence="2 3">WP1</strain>
    </source>
</reference>
<dbReference type="AlphaFoldDB" id="A0A344L435"/>
<proteinExistence type="predicted"/>
<dbReference type="OrthoDB" id="2455700at2"/>
<organism evidence="2 3">
    <name type="scientific">Amycolatopsis albispora</name>
    <dbReference type="NCBI Taxonomy" id="1804986"/>
    <lineage>
        <taxon>Bacteria</taxon>
        <taxon>Bacillati</taxon>
        <taxon>Actinomycetota</taxon>
        <taxon>Actinomycetes</taxon>
        <taxon>Pseudonocardiales</taxon>
        <taxon>Pseudonocardiaceae</taxon>
        <taxon>Amycolatopsis</taxon>
    </lineage>
</organism>
<gene>
    <name evidence="2" type="ORF">A4R43_09915</name>
</gene>
<accession>A0A344L435</accession>
<dbReference type="Pfam" id="PF00550">
    <property type="entry name" value="PP-binding"/>
    <property type="match status" value="1"/>
</dbReference>
<dbReference type="Proteomes" id="UP000250434">
    <property type="component" value="Chromosome"/>
</dbReference>
<feature type="domain" description="Carrier" evidence="1">
    <location>
        <begin position="2"/>
        <end position="79"/>
    </location>
</feature>
<evidence type="ECO:0000313" key="3">
    <source>
        <dbReference type="Proteomes" id="UP000250434"/>
    </source>
</evidence>
<dbReference type="Gene3D" id="1.10.1200.10">
    <property type="entry name" value="ACP-like"/>
    <property type="match status" value="1"/>
</dbReference>
<dbReference type="KEGG" id="aab:A4R43_09915"/>
<dbReference type="InterPro" id="IPR009081">
    <property type="entry name" value="PP-bd_ACP"/>
</dbReference>
<dbReference type="PROSITE" id="PS50075">
    <property type="entry name" value="CARRIER"/>
    <property type="match status" value="1"/>
</dbReference>
<dbReference type="SUPFAM" id="SSF47336">
    <property type="entry name" value="ACP-like"/>
    <property type="match status" value="1"/>
</dbReference>
<keyword evidence="3" id="KW-1185">Reference proteome</keyword>